<evidence type="ECO:0000259" key="1">
    <source>
        <dbReference type="PROSITE" id="PS51464"/>
    </source>
</evidence>
<dbReference type="Pfam" id="PF13580">
    <property type="entry name" value="SIS_2"/>
    <property type="match status" value="1"/>
</dbReference>
<dbReference type="NCBIfam" id="NF002805">
    <property type="entry name" value="PRK02947.1"/>
    <property type="match status" value="1"/>
</dbReference>
<dbReference type="InterPro" id="IPR046348">
    <property type="entry name" value="SIS_dom_sf"/>
</dbReference>
<dbReference type="EMBL" id="SSUX01000002">
    <property type="protein sequence ID" value="THJ47251.1"/>
    <property type="molecule type" value="Genomic_DNA"/>
</dbReference>
<dbReference type="InterPro" id="IPR001347">
    <property type="entry name" value="SIS_dom"/>
</dbReference>
<dbReference type="SUPFAM" id="SSF53697">
    <property type="entry name" value="SIS domain"/>
    <property type="match status" value="1"/>
</dbReference>
<dbReference type="CDD" id="cd05013">
    <property type="entry name" value="SIS_RpiR"/>
    <property type="match status" value="1"/>
</dbReference>
<reference evidence="2 3" key="1">
    <citation type="submission" date="2019-04" db="EMBL/GenBank/DDBJ databases">
        <title>Comparative genomics of Aeromonas veronii strains pathogenic to fish.</title>
        <authorList>
            <person name="Cascarano M.C."/>
            <person name="Smyrli M."/>
            <person name="Katharios P."/>
        </authorList>
    </citation>
    <scope>NUCLEOTIDE SEQUENCE [LARGE SCALE GENOMIC DNA]</scope>
    <source>
        <strain evidence="2 3">XU1</strain>
    </source>
</reference>
<comment type="caution">
    <text evidence="2">The sequence shown here is derived from an EMBL/GenBank/DDBJ whole genome shotgun (WGS) entry which is preliminary data.</text>
</comment>
<sequence>MFEYVEKLQARIATMVSQNEAGIRQAAHWFSEAIVHNKMIHMLGTGHSHMVGLEGFIRAGGLGNINAVLDSTVTTADGALRSSALEKLPGLAAILWEEQPIAPGDLMVVISNSGRNALPIEWAQIAKARGHKVIVITSVAQSAQNPSRHPSGQKLMELADLVLDNCVPPGDGLCEVNDRVTGAFSSISGMVLINTLVVEAQKLALAQGVTPLIFSSQNVDGFNNDDVYRHFQGRLKSM</sequence>
<dbReference type="RefSeq" id="WP_047434228.1">
    <property type="nucleotide sequence ID" value="NZ_JBMKBR010000003.1"/>
</dbReference>
<gene>
    <name evidence="2" type="ORF">E8Q35_04980</name>
</gene>
<dbReference type="AlphaFoldDB" id="A0A4S5CQR6"/>
<dbReference type="PROSITE" id="PS51464">
    <property type="entry name" value="SIS"/>
    <property type="match status" value="1"/>
</dbReference>
<dbReference type="GO" id="GO:1901135">
    <property type="term" value="P:carbohydrate derivative metabolic process"/>
    <property type="evidence" value="ECO:0007669"/>
    <property type="project" value="InterPro"/>
</dbReference>
<dbReference type="InterPro" id="IPR035472">
    <property type="entry name" value="RpiR-like_SIS"/>
</dbReference>
<feature type="domain" description="SIS" evidence="1">
    <location>
        <begin position="30"/>
        <end position="224"/>
    </location>
</feature>
<proteinExistence type="predicted"/>
<name>A0A4S5CQR6_AERVE</name>
<dbReference type="Gene3D" id="3.40.50.10490">
    <property type="entry name" value="Glucose-6-phosphate isomerase like protein, domain 1"/>
    <property type="match status" value="1"/>
</dbReference>
<dbReference type="GO" id="GO:0097367">
    <property type="term" value="F:carbohydrate derivative binding"/>
    <property type="evidence" value="ECO:0007669"/>
    <property type="project" value="InterPro"/>
</dbReference>
<accession>A0A4S5CQR6</accession>
<organism evidence="2 3">
    <name type="scientific">Aeromonas veronii</name>
    <dbReference type="NCBI Taxonomy" id="654"/>
    <lineage>
        <taxon>Bacteria</taxon>
        <taxon>Pseudomonadati</taxon>
        <taxon>Pseudomonadota</taxon>
        <taxon>Gammaproteobacteria</taxon>
        <taxon>Aeromonadales</taxon>
        <taxon>Aeromonadaceae</taxon>
        <taxon>Aeromonas</taxon>
    </lineage>
</organism>
<dbReference type="Proteomes" id="UP000309618">
    <property type="component" value="Unassembled WGS sequence"/>
</dbReference>
<evidence type="ECO:0000313" key="2">
    <source>
        <dbReference type="EMBL" id="THJ47251.1"/>
    </source>
</evidence>
<evidence type="ECO:0000313" key="3">
    <source>
        <dbReference type="Proteomes" id="UP000309618"/>
    </source>
</evidence>
<protein>
    <submittedName>
        <fullName evidence="2">SIS domain-containing protein</fullName>
    </submittedName>
</protein>